<feature type="domain" description="HTH tetR-type" evidence="3">
    <location>
        <begin position="1"/>
        <end position="54"/>
    </location>
</feature>
<proteinExistence type="predicted"/>
<evidence type="ECO:0000256" key="1">
    <source>
        <dbReference type="ARBA" id="ARBA00023125"/>
    </source>
</evidence>
<keyword evidence="1 2" id="KW-0238">DNA-binding</keyword>
<dbReference type="InterPro" id="IPR009057">
    <property type="entry name" value="Homeodomain-like_sf"/>
</dbReference>
<evidence type="ECO:0000313" key="4">
    <source>
        <dbReference type="EMBL" id="TCP14740.1"/>
    </source>
</evidence>
<gene>
    <name evidence="4" type="ORF">EV674_12858</name>
</gene>
<evidence type="ECO:0000256" key="2">
    <source>
        <dbReference type="PROSITE-ProRule" id="PRU00335"/>
    </source>
</evidence>
<dbReference type="Proteomes" id="UP000295182">
    <property type="component" value="Unassembled WGS sequence"/>
</dbReference>
<dbReference type="EMBL" id="SLXH01000028">
    <property type="protein sequence ID" value="TCP14740.1"/>
    <property type="molecule type" value="Genomic_DNA"/>
</dbReference>
<organism evidence="4 5">
    <name type="scientific">Simplicispira metamorpha</name>
    <dbReference type="NCBI Taxonomy" id="80881"/>
    <lineage>
        <taxon>Bacteria</taxon>
        <taxon>Pseudomonadati</taxon>
        <taxon>Pseudomonadota</taxon>
        <taxon>Betaproteobacteria</taxon>
        <taxon>Burkholderiales</taxon>
        <taxon>Comamonadaceae</taxon>
        <taxon>Simplicispira</taxon>
    </lineage>
</organism>
<dbReference type="InterPro" id="IPR001647">
    <property type="entry name" value="HTH_TetR"/>
</dbReference>
<reference evidence="4 5" key="1">
    <citation type="submission" date="2019-03" db="EMBL/GenBank/DDBJ databases">
        <title>Genomic Encyclopedia of Type Strains, Phase IV (KMG-IV): sequencing the most valuable type-strain genomes for metagenomic binning, comparative biology and taxonomic classification.</title>
        <authorList>
            <person name="Goeker M."/>
        </authorList>
    </citation>
    <scope>NUCLEOTIDE SEQUENCE [LARGE SCALE GENOMIC DNA]</scope>
    <source>
        <strain evidence="4 5">DSM 1837</strain>
    </source>
</reference>
<dbReference type="Gene3D" id="1.10.357.10">
    <property type="entry name" value="Tetracycline Repressor, domain 2"/>
    <property type="match status" value="1"/>
</dbReference>
<dbReference type="AlphaFoldDB" id="A0A4R2N3N8"/>
<dbReference type="PROSITE" id="PS50977">
    <property type="entry name" value="HTH_TETR_2"/>
    <property type="match status" value="1"/>
</dbReference>
<protein>
    <submittedName>
        <fullName evidence="4">TetR family transcriptional regulator</fullName>
    </submittedName>
</protein>
<evidence type="ECO:0000313" key="5">
    <source>
        <dbReference type="Proteomes" id="UP000295182"/>
    </source>
</evidence>
<keyword evidence="5" id="KW-1185">Reference proteome</keyword>
<name>A0A4R2N3N8_9BURK</name>
<comment type="caution">
    <text evidence="4">The sequence shown here is derived from an EMBL/GenBank/DDBJ whole genome shotgun (WGS) entry which is preliminary data.</text>
</comment>
<evidence type="ECO:0000259" key="3">
    <source>
        <dbReference type="PROSITE" id="PS50977"/>
    </source>
</evidence>
<dbReference type="SUPFAM" id="SSF46689">
    <property type="entry name" value="Homeodomain-like"/>
    <property type="match status" value="1"/>
</dbReference>
<feature type="DNA-binding region" description="H-T-H motif" evidence="2">
    <location>
        <begin position="17"/>
        <end position="36"/>
    </location>
</feature>
<dbReference type="Pfam" id="PF00440">
    <property type="entry name" value="TetR_N"/>
    <property type="match status" value="1"/>
</dbReference>
<dbReference type="RefSeq" id="WP_241525002.1">
    <property type="nucleotide sequence ID" value="NZ_QXNC01000032.1"/>
</dbReference>
<accession>A0A4R2N3N8</accession>
<dbReference type="GO" id="GO:0003677">
    <property type="term" value="F:DNA binding"/>
    <property type="evidence" value="ECO:0007669"/>
    <property type="project" value="UniProtKB-UniRule"/>
</dbReference>
<sequence length="62" mass="6844">MNAAQALFLKKGVGATVIREITDSTEVAKGSFYLYFSSKEDIHIALAERFHRGGPVCLNTNR</sequence>